<comment type="subunit">
    <text evidence="14">Part of an enzyme complex containing three subunits: a flavoprotein (frdA), an iron-sulfur protein (frdB), and diheme cytochrome b (frdC).</text>
</comment>
<protein>
    <recommendedName>
        <fullName evidence="4">succinate dehydrogenase</fullName>
        <ecNumber evidence="4">1.3.5.1</ecNumber>
    </recommendedName>
</protein>
<evidence type="ECO:0000256" key="3">
    <source>
        <dbReference type="ARBA" id="ARBA00009433"/>
    </source>
</evidence>
<evidence type="ECO:0000256" key="11">
    <source>
        <dbReference type="ARBA" id="ARBA00023014"/>
    </source>
</evidence>
<dbReference type="SUPFAM" id="SSF46548">
    <property type="entry name" value="alpha-helical ferredoxin"/>
    <property type="match status" value="1"/>
</dbReference>
<evidence type="ECO:0000256" key="8">
    <source>
        <dbReference type="ARBA" id="ARBA00022723"/>
    </source>
</evidence>
<comment type="cofactor">
    <cofactor evidence="13">
        <name>[2Fe-2S] cluster</name>
        <dbReference type="ChEBI" id="CHEBI:190135"/>
    </cofactor>
</comment>
<keyword evidence="17" id="KW-1185">Reference proteome</keyword>
<dbReference type="NCBIfam" id="NF010071">
    <property type="entry name" value="PRK13552.1"/>
    <property type="match status" value="1"/>
</dbReference>
<keyword evidence="5" id="KW-0004">4Fe-4S</keyword>
<dbReference type="SUPFAM" id="SSF54292">
    <property type="entry name" value="2Fe-2S ferredoxin-like"/>
    <property type="match status" value="1"/>
</dbReference>
<dbReference type="Gene3D" id="3.10.20.30">
    <property type="match status" value="1"/>
</dbReference>
<reference evidence="16 17" key="1">
    <citation type="submission" date="2019-03" db="EMBL/GenBank/DDBJ databases">
        <title>Genomic Encyclopedia of Archaeal and Bacterial Type Strains, Phase II (KMG-II): from individual species to whole genera.</title>
        <authorList>
            <person name="Goeker M."/>
        </authorList>
    </citation>
    <scope>NUCLEOTIDE SEQUENCE [LARGE SCALE GENOMIC DNA]</scope>
    <source>
        <strain evidence="16 17">DSM 15388</strain>
    </source>
</reference>
<evidence type="ECO:0000256" key="7">
    <source>
        <dbReference type="ARBA" id="ARBA00022714"/>
    </source>
</evidence>
<dbReference type="Gene3D" id="1.10.1060.10">
    <property type="entry name" value="Alpha-helical ferredoxin"/>
    <property type="match status" value="1"/>
</dbReference>
<dbReference type="GO" id="GO:0051539">
    <property type="term" value="F:4 iron, 4 sulfur cluster binding"/>
    <property type="evidence" value="ECO:0007669"/>
    <property type="project" value="UniProtKB-KW"/>
</dbReference>
<evidence type="ECO:0000256" key="10">
    <source>
        <dbReference type="ARBA" id="ARBA00023004"/>
    </source>
</evidence>
<dbReference type="InterPro" id="IPR036010">
    <property type="entry name" value="2Fe-2S_ferredoxin-like_sf"/>
</dbReference>
<evidence type="ECO:0000256" key="4">
    <source>
        <dbReference type="ARBA" id="ARBA00012792"/>
    </source>
</evidence>
<keyword evidence="10" id="KW-0408">Iron</keyword>
<keyword evidence="7" id="KW-0001">2Fe-2S</keyword>
<evidence type="ECO:0000256" key="1">
    <source>
        <dbReference type="ARBA" id="ARBA00001927"/>
    </source>
</evidence>
<dbReference type="PANTHER" id="PTHR11921:SF36">
    <property type="entry name" value="FUMARATE REDUCTASE IRON-SULFUR SUBUNIT"/>
    <property type="match status" value="1"/>
</dbReference>
<proteinExistence type="inferred from homology"/>
<comment type="cofactor">
    <cofactor evidence="2">
        <name>[4Fe-4S] cluster</name>
        <dbReference type="ChEBI" id="CHEBI:49883"/>
    </cofactor>
</comment>
<dbReference type="GO" id="GO:0008177">
    <property type="term" value="F:succinate dehydrogenase (quinone) activity"/>
    <property type="evidence" value="ECO:0007669"/>
    <property type="project" value="UniProtKB-EC"/>
</dbReference>
<gene>
    <name evidence="16" type="ORF">BCF53_101373</name>
</gene>
<sequence length="253" mass="28574">MNTIAAKNLHSLRTLTFNIFRYDPKRPEVKPRMDSYQLEEADAMTLFIALNELRETQDPTLQFDFVCRAGICGSSGMLINGVPKLACRVLTKDLPATISLAPLPGFELIGDLSVNTGKWMRGMSERLETWIHTSEQEPDFHKIEQPMEPELSEKLYELERCVECGVCFSACGTAQMRPNFAGAVGLNQMARFQLDPRDERTDADFYEVIGDENGVFGCMTLLGCDDLCPKELPLAQQIAYMRRKMAKTRKGLF</sequence>
<dbReference type="Pfam" id="PF13085">
    <property type="entry name" value="Fer2_3"/>
    <property type="match status" value="1"/>
</dbReference>
<feature type="domain" description="4Fe-4S ferredoxin-type" evidence="15">
    <location>
        <begin position="152"/>
        <end position="181"/>
    </location>
</feature>
<dbReference type="EMBL" id="SLZR01000001">
    <property type="protein sequence ID" value="TCS44030.1"/>
    <property type="molecule type" value="Genomic_DNA"/>
</dbReference>
<evidence type="ECO:0000256" key="2">
    <source>
        <dbReference type="ARBA" id="ARBA00001966"/>
    </source>
</evidence>
<dbReference type="InterPro" id="IPR009051">
    <property type="entry name" value="Helical_ferredxn"/>
</dbReference>
<dbReference type="EC" id="1.3.5.1" evidence="4"/>
<dbReference type="InterPro" id="IPR004489">
    <property type="entry name" value="Succ_DH/fum_Rdtase_Fe-S"/>
</dbReference>
<dbReference type="AlphaFoldDB" id="A0A4R3IBM3"/>
<organism evidence="16 17">
    <name type="scientific">Reinekea marinisedimentorum</name>
    <dbReference type="NCBI Taxonomy" id="230495"/>
    <lineage>
        <taxon>Bacteria</taxon>
        <taxon>Pseudomonadati</taxon>
        <taxon>Pseudomonadota</taxon>
        <taxon>Gammaproteobacteria</taxon>
        <taxon>Oceanospirillales</taxon>
        <taxon>Saccharospirillaceae</taxon>
        <taxon>Reinekea</taxon>
    </lineage>
</organism>
<dbReference type="Pfam" id="PF13183">
    <property type="entry name" value="Fer4_8"/>
    <property type="match status" value="1"/>
</dbReference>
<evidence type="ECO:0000256" key="9">
    <source>
        <dbReference type="ARBA" id="ARBA00023002"/>
    </source>
</evidence>
<dbReference type="GO" id="GO:0022904">
    <property type="term" value="P:respiratory electron transport chain"/>
    <property type="evidence" value="ECO:0007669"/>
    <property type="project" value="TreeGrafter"/>
</dbReference>
<dbReference type="PROSITE" id="PS00198">
    <property type="entry name" value="4FE4S_FER_1"/>
    <property type="match status" value="1"/>
</dbReference>
<evidence type="ECO:0000256" key="14">
    <source>
        <dbReference type="ARBA" id="ARBA00066269"/>
    </source>
</evidence>
<evidence type="ECO:0000256" key="12">
    <source>
        <dbReference type="ARBA" id="ARBA00023291"/>
    </source>
</evidence>
<accession>A0A4R3IBM3</accession>
<evidence type="ECO:0000256" key="5">
    <source>
        <dbReference type="ARBA" id="ARBA00022485"/>
    </source>
</evidence>
<dbReference type="GO" id="GO:0046872">
    <property type="term" value="F:metal ion binding"/>
    <property type="evidence" value="ECO:0007669"/>
    <property type="project" value="UniProtKB-KW"/>
</dbReference>
<evidence type="ECO:0000259" key="15">
    <source>
        <dbReference type="PROSITE" id="PS51379"/>
    </source>
</evidence>
<keyword evidence="8" id="KW-0479">Metal-binding</keyword>
<dbReference type="GO" id="GO:0006099">
    <property type="term" value="P:tricarboxylic acid cycle"/>
    <property type="evidence" value="ECO:0007669"/>
    <property type="project" value="UniProtKB-KW"/>
</dbReference>
<comment type="caution">
    <text evidence="16">The sequence shown here is derived from an EMBL/GenBank/DDBJ whole genome shotgun (WGS) entry which is preliminary data.</text>
</comment>
<dbReference type="PANTHER" id="PTHR11921">
    <property type="entry name" value="SUCCINATE DEHYDROGENASE IRON-SULFUR PROTEIN"/>
    <property type="match status" value="1"/>
</dbReference>
<dbReference type="PROSITE" id="PS51379">
    <property type="entry name" value="4FE4S_FER_2"/>
    <property type="match status" value="1"/>
</dbReference>
<dbReference type="InterPro" id="IPR012675">
    <property type="entry name" value="Beta-grasp_dom_sf"/>
</dbReference>
<keyword evidence="12" id="KW-0003">3Fe-4S</keyword>
<dbReference type="GO" id="GO:0009055">
    <property type="term" value="F:electron transfer activity"/>
    <property type="evidence" value="ECO:0007669"/>
    <property type="project" value="InterPro"/>
</dbReference>
<keyword evidence="6" id="KW-0816">Tricarboxylic acid cycle</keyword>
<dbReference type="GO" id="GO:0051537">
    <property type="term" value="F:2 iron, 2 sulfur cluster binding"/>
    <property type="evidence" value="ECO:0007669"/>
    <property type="project" value="UniProtKB-KW"/>
</dbReference>
<dbReference type="InterPro" id="IPR025192">
    <property type="entry name" value="Succ_DH/fum_Rdtase_N"/>
</dbReference>
<name>A0A4R3IBM3_9GAMM</name>
<keyword evidence="9" id="KW-0560">Oxidoreductase</keyword>
<keyword evidence="11" id="KW-0411">Iron-sulfur</keyword>
<dbReference type="InterPro" id="IPR017896">
    <property type="entry name" value="4Fe4S_Fe-S-bd"/>
</dbReference>
<evidence type="ECO:0000313" key="16">
    <source>
        <dbReference type="EMBL" id="TCS44030.1"/>
    </source>
</evidence>
<dbReference type="InterPro" id="IPR050573">
    <property type="entry name" value="SDH/FRD_Iron-Sulfur"/>
</dbReference>
<evidence type="ECO:0000256" key="6">
    <source>
        <dbReference type="ARBA" id="ARBA00022532"/>
    </source>
</evidence>
<dbReference type="FunFam" id="1.10.1060.10:FF:000003">
    <property type="entry name" value="Succinate dehydrogenase iron-sulfur subunit"/>
    <property type="match status" value="1"/>
</dbReference>
<dbReference type="RefSeq" id="WP_207902616.1">
    <property type="nucleotide sequence ID" value="NZ_SLZR01000001.1"/>
</dbReference>
<dbReference type="InterPro" id="IPR017900">
    <property type="entry name" value="4Fe4S_Fe_S_CS"/>
</dbReference>
<dbReference type="Proteomes" id="UP000295793">
    <property type="component" value="Unassembled WGS sequence"/>
</dbReference>
<comment type="cofactor">
    <cofactor evidence="1">
        <name>[3Fe-4S] cluster</name>
        <dbReference type="ChEBI" id="CHEBI:21137"/>
    </cofactor>
</comment>
<evidence type="ECO:0000313" key="17">
    <source>
        <dbReference type="Proteomes" id="UP000295793"/>
    </source>
</evidence>
<dbReference type="GO" id="GO:0051538">
    <property type="term" value="F:3 iron, 4 sulfur cluster binding"/>
    <property type="evidence" value="ECO:0007669"/>
    <property type="project" value="UniProtKB-KW"/>
</dbReference>
<evidence type="ECO:0000256" key="13">
    <source>
        <dbReference type="ARBA" id="ARBA00034078"/>
    </source>
</evidence>
<dbReference type="NCBIfam" id="TIGR00384">
    <property type="entry name" value="dhsB"/>
    <property type="match status" value="1"/>
</dbReference>
<comment type="similarity">
    <text evidence="3">Belongs to the succinate dehydrogenase/fumarate reductase iron-sulfur protein family.</text>
</comment>